<comment type="caution">
    <text evidence="2">The sequence shown here is derived from an EMBL/GenBank/DDBJ whole genome shotgun (WGS) entry which is preliminary data.</text>
</comment>
<dbReference type="Proteomes" id="UP000318080">
    <property type="component" value="Unassembled WGS sequence"/>
</dbReference>
<feature type="transmembrane region" description="Helical" evidence="1">
    <location>
        <begin position="71"/>
        <end position="88"/>
    </location>
</feature>
<dbReference type="STRING" id="1686286.GCA_900092335_00589"/>
<dbReference type="PANTHER" id="PTHR40761">
    <property type="entry name" value="CONSERVED INTEGRAL MEMBRANE ALANINE VALINE AND LEUCINE RICH PROTEIN-RELATED"/>
    <property type="match status" value="1"/>
</dbReference>
<dbReference type="PANTHER" id="PTHR40761:SF1">
    <property type="entry name" value="CONSERVED INTEGRAL MEMBRANE ALANINE VALINE AND LEUCINE RICH PROTEIN-RELATED"/>
    <property type="match status" value="1"/>
</dbReference>
<feature type="transmembrane region" description="Helical" evidence="1">
    <location>
        <begin position="254"/>
        <end position="276"/>
    </location>
</feature>
<feature type="transmembrane region" description="Helical" evidence="1">
    <location>
        <begin position="131"/>
        <end position="150"/>
    </location>
</feature>
<keyword evidence="3" id="KW-1185">Reference proteome</keyword>
<dbReference type="AlphaFoldDB" id="A0A540R962"/>
<sequence length="286" mass="30418">MLHNVIAVFFALASAIVVAWGTVIRHRIALEASGAVMRTAMGNPLWWVGTGAAVLAYALQLIALAFGTLLVVQPVLVLSLMFTLPLSAWYSKRRMPGHEIFWCVALTLAVGILVLYGRPRAGEDNPTWSDWWPALLVGAVLLIGLAIAGVQWHKYRALAFGTACGIIYGYVALLAKGATTELTHGGISSLLTSWHLYALIALAGTGTVVQQYSFHAGPLTHSLPAMTIAEPILAFGMSYWVLGEKFSVSSAAGWAVMATALAVMILATIVLARVPVGPRPAQSSVK</sequence>
<evidence type="ECO:0000256" key="1">
    <source>
        <dbReference type="SAM" id="Phobius"/>
    </source>
</evidence>
<protein>
    <recommendedName>
        <fullName evidence="4">DMT family transporter</fullName>
    </recommendedName>
</protein>
<feature type="transmembrane region" description="Helical" evidence="1">
    <location>
        <begin position="6"/>
        <end position="24"/>
    </location>
</feature>
<organism evidence="2 3">
    <name type="scientific">Corynebacterium phoceense</name>
    <dbReference type="NCBI Taxonomy" id="1686286"/>
    <lineage>
        <taxon>Bacteria</taxon>
        <taxon>Bacillati</taxon>
        <taxon>Actinomycetota</taxon>
        <taxon>Actinomycetes</taxon>
        <taxon>Mycobacteriales</taxon>
        <taxon>Corynebacteriaceae</taxon>
        <taxon>Corynebacterium</taxon>
    </lineage>
</organism>
<dbReference type="EMBL" id="VHIR01000002">
    <property type="protein sequence ID" value="TQE44272.1"/>
    <property type="molecule type" value="Genomic_DNA"/>
</dbReference>
<gene>
    <name evidence="2" type="ORF">EJK80_01385</name>
</gene>
<evidence type="ECO:0008006" key="4">
    <source>
        <dbReference type="Google" id="ProtNLM"/>
    </source>
</evidence>
<reference evidence="2 3" key="1">
    <citation type="submission" date="2019-06" db="EMBL/GenBank/DDBJ databases">
        <title>Draft genome of C. phoceense Strain 272.</title>
        <authorList>
            <person name="Pacheco L.G.C."/>
            <person name="Barberis C.M."/>
            <person name="Almuzara M.N."/>
            <person name="Traglia G.M."/>
            <person name="Santos C.S."/>
            <person name="Rocha D.J.P.G."/>
            <person name="Aguiar E.R.G.R."/>
            <person name="Vay C.A."/>
        </authorList>
    </citation>
    <scope>NUCLEOTIDE SEQUENCE [LARGE SCALE GENOMIC DNA]</scope>
    <source>
        <strain evidence="2 3">272</strain>
    </source>
</reference>
<proteinExistence type="predicted"/>
<dbReference type="RefSeq" id="WP_066509944.1">
    <property type="nucleotide sequence ID" value="NZ_VHIR01000002.1"/>
</dbReference>
<feature type="transmembrane region" description="Helical" evidence="1">
    <location>
        <begin position="157"/>
        <end position="175"/>
    </location>
</feature>
<keyword evidence="1" id="KW-1133">Transmembrane helix</keyword>
<feature type="transmembrane region" description="Helical" evidence="1">
    <location>
        <begin position="187"/>
        <end position="209"/>
    </location>
</feature>
<evidence type="ECO:0000313" key="2">
    <source>
        <dbReference type="EMBL" id="TQE44272.1"/>
    </source>
</evidence>
<keyword evidence="1" id="KW-0472">Membrane</keyword>
<feature type="transmembrane region" description="Helical" evidence="1">
    <location>
        <begin position="45"/>
        <end position="65"/>
    </location>
</feature>
<feature type="transmembrane region" description="Helical" evidence="1">
    <location>
        <begin position="221"/>
        <end position="242"/>
    </location>
</feature>
<dbReference type="NCBIfam" id="NF038012">
    <property type="entry name" value="DMT_1"/>
    <property type="match status" value="1"/>
</dbReference>
<name>A0A540R962_9CORY</name>
<keyword evidence="1" id="KW-0812">Transmembrane</keyword>
<accession>A0A540R962</accession>
<feature type="transmembrane region" description="Helical" evidence="1">
    <location>
        <begin position="100"/>
        <end position="119"/>
    </location>
</feature>
<evidence type="ECO:0000313" key="3">
    <source>
        <dbReference type="Proteomes" id="UP000318080"/>
    </source>
</evidence>